<protein>
    <recommendedName>
        <fullName evidence="3">ITPR-interacting domain-containing protein</fullName>
    </recommendedName>
</protein>
<accession>A0A8T2JBV7</accession>
<gene>
    <name evidence="4" type="ORF">GDO86_011502</name>
</gene>
<keyword evidence="5" id="KW-1185">Reference proteome</keyword>
<dbReference type="SMART" id="SM01257">
    <property type="entry name" value="KRAP_IP3R_bind"/>
    <property type="match status" value="1"/>
</dbReference>
<feature type="compositionally biased region" description="Basic and acidic residues" evidence="2">
    <location>
        <begin position="199"/>
        <end position="210"/>
    </location>
</feature>
<evidence type="ECO:0000313" key="4">
    <source>
        <dbReference type="EMBL" id="KAG8442725.1"/>
    </source>
</evidence>
<evidence type="ECO:0000313" key="5">
    <source>
        <dbReference type="Proteomes" id="UP000812440"/>
    </source>
</evidence>
<dbReference type="InterPro" id="IPR029325">
    <property type="entry name" value="ITPR-bd"/>
</dbReference>
<organism evidence="4 5">
    <name type="scientific">Hymenochirus boettgeri</name>
    <name type="common">Congo dwarf clawed frog</name>
    <dbReference type="NCBI Taxonomy" id="247094"/>
    <lineage>
        <taxon>Eukaryota</taxon>
        <taxon>Metazoa</taxon>
        <taxon>Chordata</taxon>
        <taxon>Craniata</taxon>
        <taxon>Vertebrata</taxon>
        <taxon>Euteleostomi</taxon>
        <taxon>Amphibia</taxon>
        <taxon>Batrachia</taxon>
        <taxon>Anura</taxon>
        <taxon>Pipoidea</taxon>
        <taxon>Pipidae</taxon>
        <taxon>Pipinae</taxon>
        <taxon>Hymenochirus</taxon>
    </lineage>
</organism>
<evidence type="ECO:0000256" key="2">
    <source>
        <dbReference type="SAM" id="MobiDB-lite"/>
    </source>
</evidence>
<dbReference type="InterPro" id="IPR043444">
    <property type="entry name" value="TESPA1-like"/>
</dbReference>
<feature type="region of interest" description="Disordered" evidence="2">
    <location>
        <begin position="191"/>
        <end position="210"/>
    </location>
</feature>
<feature type="domain" description="ITPR-interacting" evidence="3">
    <location>
        <begin position="2"/>
        <end position="148"/>
    </location>
</feature>
<dbReference type="PANTHER" id="PTHR17469">
    <property type="entry name" value="SPERM SPECIFIC ANTIGEN 2-RELATED"/>
    <property type="match status" value="1"/>
</dbReference>
<sequence length="874" mass="101278">MQKLNEFLKTKNVACKCIRDLLQSYEADPVDLLLDLGFGVDEPDICTKIPTRFIISPSGAKGINIRVFLEAQKQRMDIENPNLCGRFRQLEVLEQVTNAFSALFKDVNLASSVQDGGKEEMLTEKKSIISREKRKRICQLILNFAKQAMRCDDISGLHLDNVQSYEVEENQNKPLKEITGRKVFRKTRKRIQGNGRSDVSTKESTLEEDSKHAVLRRQKTLQSKTFRSSAHKPVKQCSISSDIPWMNRPWRGAFAKSLSVIDGQVRLQPPESFELEEVQSFEEDYPRTFIFDNITEMMRTNSCQSDSSGFQEESSDHFPLKNITNSLSLFSDDNQATLMEKKNFQENDNESEHIYHTSYTEEEYKNSHFVHRNDGAIQINKPKQKLPNSENGDGVLKSFASITDEFEKGLNQTEFPDEFKERAESDHEDPENHVQELEMLKENEDEQNNAASEMHFPVYIPHYLSEVLESNEDFRVLNVKQIRSNTDEFKNECQSNIFVGQLNDMCGVRSVELPEIKWTPTTDHLLNTPSINFSDWPKKYPGEEANNSYEGAKKNFQSELNTNIYKSVTIQMSSNLKRDLQNAHLSEYANRKPVLLATKVISEDVVELVNTKEACSQTEKDRLSEPCANTQSFCHKKSFLPRSHSFDTFQFENHYLSHPKIRTCWQCCHCCHHCCLSRYSLHSEKSMPLRSNLSHTSMEKELADTMKLIREYLTNFLLPTDNDRKNVKKACQKFREQLMEIEQCMNEQQARWLNMSSAEESLREEFKRLYLLRRNVLQELSELELHLDERAQHFTETISMLLQQVLEEQSKLYSDLGLSKSGKECTSLYPNNNPKHSYTSVATTDYKKNHKVNPDGIENENKSQKLDFNSFLHN</sequence>
<dbReference type="Pfam" id="PF14722">
    <property type="entry name" value="KRAP_IP3R_bind"/>
    <property type="match status" value="1"/>
</dbReference>
<dbReference type="Proteomes" id="UP000812440">
    <property type="component" value="Chromosome 6"/>
</dbReference>
<dbReference type="InterPro" id="IPR029326">
    <property type="entry name" value="SSFA2_C"/>
</dbReference>
<dbReference type="GO" id="GO:0005102">
    <property type="term" value="F:signaling receptor binding"/>
    <property type="evidence" value="ECO:0007669"/>
    <property type="project" value="InterPro"/>
</dbReference>
<dbReference type="Pfam" id="PF14723">
    <property type="entry name" value="SSFA2_C"/>
    <property type="match status" value="1"/>
</dbReference>
<dbReference type="PANTHER" id="PTHR17469:SF14">
    <property type="entry name" value="PROTEIN ITPRID1"/>
    <property type="match status" value="1"/>
</dbReference>
<dbReference type="OrthoDB" id="6088188at2759"/>
<reference evidence="4" key="1">
    <citation type="thesis" date="2020" institute="ProQuest LLC" country="789 East Eisenhower Parkway, Ann Arbor, MI, USA">
        <title>Comparative Genomics and Chromosome Evolution.</title>
        <authorList>
            <person name="Mudd A.B."/>
        </authorList>
    </citation>
    <scope>NUCLEOTIDE SEQUENCE</scope>
    <source>
        <strain evidence="4">Female2</strain>
        <tissue evidence="4">Blood</tissue>
    </source>
</reference>
<evidence type="ECO:0000259" key="3">
    <source>
        <dbReference type="SMART" id="SM01257"/>
    </source>
</evidence>
<feature type="non-terminal residue" evidence="4">
    <location>
        <position position="1"/>
    </location>
</feature>
<name>A0A8T2JBV7_9PIPI</name>
<proteinExistence type="predicted"/>
<comment type="caution">
    <text evidence="4">The sequence shown here is derived from an EMBL/GenBank/DDBJ whole genome shotgun (WGS) entry which is preliminary data.</text>
</comment>
<keyword evidence="1" id="KW-0175">Coiled coil</keyword>
<dbReference type="AlphaFoldDB" id="A0A8T2JBV7"/>
<dbReference type="EMBL" id="JAACNH010000005">
    <property type="protein sequence ID" value="KAG8442725.1"/>
    <property type="molecule type" value="Genomic_DNA"/>
</dbReference>
<evidence type="ECO:0000256" key="1">
    <source>
        <dbReference type="ARBA" id="ARBA00023054"/>
    </source>
</evidence>